<dbReference type="OrthoDB" id="9802795at2"/>
<dbReference type="GO" id="GO:0006308">
    <property type="term" value="P:DNA catabolic process"/>
    <property type="evidence" value="ECO:0007669"/>
    <property type="project" value="UniProtKB-UniRule"/>
</dbReference>
<dbReference type="EMBL" id="BARX01000008">
    <property type="protein sequence ID" value="GAD01448.1"/>
    <property type="molecule type" value="Genomic_DNA"/>
</dbReference>
<dbReference type="Pfam" id="PF13742">
    <property type="entry name" value="tRNA_anti_2"/>
    <property type="match status" value="1"/>
</dbReference>
<comment type="similarity">
    <text evidence="5 6">Belongs to the XseA family.</text>
</comment>
<evidence type="ECO:0000256" key="7">
    <source>
        <dbReference type="SAM" id="Coils"/>
    </source>
</evidence>
<dbReference type="InterPro" id="IPR020579">
    <property type="entry name" value="Exonuc_VII_lsu_C"/>
</dbReference>
<dbReference type="GO" id="GO:0005737">
    <property type="term" value="C:cytoplasm"/>
    <property type="evidence" value="ECO:0007669"/>
    <property type="project" value="UniProtKB-SubCell"/>
</dbReference>
<keyword evidence="1 5" id="KW-0963">Cytoplasm</keyword>
<evidence type="ECO:0000256" key="2">
    <source>
        <dbReference type="ARBA" id="ARBA00022722"/>
    </source>
</evidence>
<keyword evidence="4 5" id="KW-0269">Exonuclease</keyword>
<proteinExistence type="inferred from homology"/>
<comment type="subcellular location">
    <subcellularLocation>
        <location evidence="5 6">Cytoplasm</location>
    </subcellularLocation>
</comment>
<gene>
    <name evidence="5" type="primary">xseA</name>
    <name evidence="10" type="ORF">AALB_1528</name>
</gene>
<evidence type="ECO:0000313" key="11">
    <source>
        <dbReference type="Proteomes" id="UP000014461"/>
    </source>
</evidence>
<dbReference type="AlphaFoldDB" id="R9PJM5"/>
<dbReference type="NCBIfam" id="TIGR00237">
    <property type="entry name" value="xseA"/>
    <property type="match status" value="1"/>
</dbReference>
<dbReference type="STRING" id="1331007.AALB_1528"/>
<organism evidence="10 11">
    <name type="scientific">Agarivorans albus MKT 106</name>
    <dbReference type="NCBI Taxonomy" id="1331007"/>
    <lineage>
        <taxon>Bacteria</taxon>
        <taxon>Pseudomonadati</taxon>
        <taxon>Pseudomonadota</taxon>
        <taxon>Gammaproteobacteria</taxon>
        <taxon>Alteromonadales</taxon>
        <taxon>Alteromonadaceae</taxon>
        <taxon>Agarivorans</taxon>
    </lineage>
</organism>
<sequence>MLFSYIIFNLASSWLMQSNQIAQNILSVSQLNQQVRRLLENSLGTVWLAGEISNFATPFSGHWYFSLKDDGAQVRCAMFKGANRKAVFTLENGMQVLVKAKITMYEPRGDYQLIAEAIHPAGDGAQQQAFEQLKMKLASEGLFSQADKQSLPEYPSTIGVVSSASGAALQDILSVLQRRAPAIKVIVYPAAVQGDAAASQLSNMIELANQREEVDLLIVGRGGGSKEDLSAFNDEALARCIFNSNIPIISAVGHEVDDSICDLVADIRAATPSAAAEIVSQQASHLALSLNKLSQQLEQSYLHMLSRQQIRLKQLHHQVETQSPIHLLEQQQQRFDELSHRLSFAHQQSLNRSKQRHLEAHSRLKHSLLEQKLSRHQQLLVQLKQRLNLASDKNLQHQQDALVNVCRQMDNLSPLRVLERGFSLVTQQQKIVKSAADLSVGDQVNIKFADGNHNATIIE</sequence>
<dbReference type="CDD" id="cd04489">
    <property type="entry name" value="ExoVII_LU_OBF"/>
    <property type="match status" value="1"/>
</dbReference>
<protein>
    <recommendedName>
        <fullName evidence="5">Exodeoxyribonuclease 7 large subunit</fullName>
        <ecNumber evidence="5">3.1.11.6</ecNumber>
    </recommendedName>
    <alternativeName>
        <fullName evidence="5">Exodeoxyribonuclease VII large subunit</fullName>
        <shortName evidence="5">Exonuclease VII large subunit</shortName>
    </alternativeName>
</protein>
<evidence type="ECO:0000259" key="8">
    <source>
        <dbReference type="Pfam" id="PF02601"/>
    </source>
</evidence>
<dbReference type="InterPro" id="IPR003753">
    <property type="entry name" value="Exonuc_VII_L"/>
</dbReference>
<dbReference type="PANTHER" id="PTHR30008:SF0">
    <property type="entry name" value="EXODEOXYRIBONUCLEASE 7 LARGE SUBUNIT"/>
    <property type="match status" value="1"/>
</dbReference>
<evidence type="ECO:0000256" key="4">
    <source>
        <dbReference type="ARBA" id="ARBA00022839"/>
    </source>
</evidence>
<dbReference type="PANTHER" id="PTHR30008">
    <property type="entry name" value="EXODEOXYRIBONUCLEASE 7 LARGE SUBUNIT"/>
    <property type="match status" value="1"/>
</dbReference>
<dbReference type="GO" id="GO:0008855">
    <property type="term" value="F:exodeoxyribonuclease VII activity"/>
    <property type="evidence" value="ECO:0007669"/>
    <property type="project" value="UniProtKB-UniRule"/>
</dbReference>
<keyword evidence="3 5" id="KW-0378">Hydrolase</keyword>
<name>R9PJM5_AGAAL</name>
<dbReference type="GO" id="GO:0009318">
    <property type="term" value="C:exodeoxyribonuclease VII complex"/>
    <property type="evidence" value="ECO:0007669"/>
    <property type="project" value="UniProtKB-UniRule"/>
</dbReference>
<dbReference type="GO" id="GO:0003676">
    <property type="term" value="F:nucleic acid binding"/>
    <property type="evidence" value="ECO:0007669"/>
    <property type="project" value="InterPro"/>
</dbReference>
<dbReference type="Proteomes" id="UP000014461">
    <property type="component" value="Unassembled WGS sequence"/>
</dbReference>
<dbReference type="EC" id="3.1.11.6" evidence="5"/>
<evidence type="ECO:0000256" key="3">
    <source>
        <dbReference type="ARBA" id="ARBA00022801"/>
    </source>
</evidence>
<evidence type="ECO:0000313" key="10">
    <source>
        <dbReference type="EMBL" id="GAD01448.1"/>
    </source>
</evidence>
<feature type="domain" description="OB-fold nucleic acid binding" evidence="9">
    <location>
        <begin position="26"/>
        <end position="118"/>
    </location>
</feature>
<comment type="caution">
    <text evidence="10">The sequence shown here is derived from an EMBL/GenBank/DDBJ whole genome shotgun (WGS) entry which is preliminary data.</text>
</comment>
<reference evidence="10" key="1">
    <citation type="journal article" date="2013" name="Genome Announc.">
        <title>Draft Genome Sequence of Agarivorans albus Strain MKT 106T, an Agarolytic Marine Bacterium.</title>
        <authorList>
            <person name="Yasuike M."/>
            <person name="Nakamura Y."/>
            <person name="Kai W."/>
            <person name="Fujiwara A."/>
            <person name="Fukui Y."/>
            <person name="Satomi M."/>
            <person name="Sano M."/>
        </authorList>
    </citation>
    <scope>NUCLEOTIDE SEQUENCE [LARGE SCALE GENOMIC DNA]</scope>
</reference>
<evidence type="ECO:0000256" key="6">
    <source>
        <dbReference type="RuleBase" id="RU004355"/>
    </source>
</evidence>
<feature type="coiled-coil region" evidence="7">
    <location>
        <begin position="328"/>
        <end position="400"/>
    </location>
</feature>
<dbReference type="InterPro" id="IPR025824">
    <property type="entry name" value="OB-fold_nuc-bd_dom"/>
</dbReference>
<comment type="function">
    <text evidence="5">Bidirectionally degrades single-stranded DNA into large acid-insoluble oligonucleotides, which are then degraded further into small acid-soluble oligonucleotides.</text>
</comment>
<dbReference type="HAMAP" id="MF_00378">
    <property type="entry name" value="Exonuc_7_L"/>
    <property type="match status" value="1"/>
</dbReference>
<evidence type="ECO:0000259" key="9">
    <source>
        <dbReference type="Pfam" id="PF13742"/>
    </source>
</evidence>
<comment type="catalytic activity">
    <reaction evidence="5 6">
        <text>Exonucleolytic cleavage in either 5'- to 3'- or 3'- to 5'-direction to yield nucleoside 5'-phosphates.</text>
        <dbReference type="EC" id="3.1.11.6"/>
    </reaction>
</comment>
<comment type="subunit">
    <text evidence="5">Heterooligomer composed of large and small subunits.</text>
</comment>
<accession>R9PJM5</accession>
<evidence type="ECO:0000256" key="1">
    <source>
        <dbReference type="ARBA" id="ARBA00022490"/>
    </source>
</evidence>
<feature type="domain" description="Exonuclease VII large subunit C-terminal" evidence="8">
    <location>
        <begin position="142"/>
        <end position="455"/>
    </location>
</feature>
<evidence type="ECO:0000256" key="5">
    <source>
        <dbReference type="HAMAP-Rule" id="MF_00378"/>
    </source>
</evidence>
<dbReference type="Pfam" id="PF02601">
    <property type="entry name" value="Exonuc_VII_L"/>
    <property type="match status" value="1"/>
</dbReference>
<keyword evidence="2 5" id="KW-0540">Nuclease</keyword>
<keyword evidence="7" id="KW-0175">Coiled coil</keyword>
<keyword evidence="11" id="KW-1185">Reference proteome</keyword>